<evidence type="ECO:0000313" key="1">
    <source>
        <dbReference type="EMBL" id="MBA5629362.1"/>
    </source>
</evidence>
<keyword evidence="1" id="KW-0378">Hydrolase</keyword>
<dbReference type="PIRSF" id="PIRSF020079">
    <property type="entry name" value="UCP020079"/>
    <property type="match status" value="1"/>
</dbReference>
<name>A0A838ZRM9_9FLAO</name>
<reference evidence="1 2" key="1">
    <citation type="submission" date="2020-07" db="EMBL/GenBank/DDBJ databases">
        <title>Moheibacter lacus sp. nov., a member of the family Flavobacteriaceae isolated from freshwater lake sediment.</title>
        <authorList>
            <person name="Liu Y."/>
        </authorList>
    </citation>
    <scope>NUCLEOTIDE SEQUENCE [LARGE SCALE GENOMIC DNA]</scope>
    <source>
        <strain evidence="1 2">BDHS18</strain>
    </source>
</reference>
<organism evidence="1 2">
    <name type="scientific">Moheibacter lacus</name>
    <dbReference type="NCBI Taxonomy" id="2745851"/>
    <lineage>
        <taxon>Bacteria</taxon>
        <taxon>Pseudomonadati</taxon>
        <taxon>Bacteroidota</taxon>
        <taxon>Flavobacteriia</taxon>
        <taxon>Flavobacteriales</taxon>
        <taxon>Weeksellaceae</taxon>
        <taxon>Moheibacter</taxon>
    </lineage>
</organism>
<dbReference type="SUPFAM" id="SSF56784">
    <property type="entry name" value="HAD-like"/>
    <property type="match status" value="1"/>
</dbReference>
<dbReference type="NCBIfam" id="NF046079">
    <property type="entry name" value="HAD_phos_BT0820"/>
    <property type="match status" value="1"/>
</dbReference>
<dbReference type="AlphaFoldDB" id="A0A838ZRM9"/>
<dbReference type="GO" id="GO:0016787">
    <property type="term" value="F:hydrolase activity"/>
    <property type="evidence" value="ECO:0007669"/>
    <property type="project" value="UniProtKB-KW"/>
</dbReference>
<dbReference type="EMBL" id="JACDZE010000001">
    <property type="protein sequence ID" value="MBA5629362.1"/>
    <property type="molecule type" value="Genomic_DNA"/>
</dbReference>
<accession>A0A838ZRM9</accession>
<dbReference type="InterPro" id="IPR036412">
    <property type="entry name" value="HAD-like_sf"/>
</dbReference>
<protein>
    <submittedName>
        <fullName evidence="1">Hydrolase</fullName>
    </submittedName>
</protein>
<dbReference type="Proteomes" id="UP000552241">
    <property type="component" value="Unassembled WGS sequence"/>
</dbReference>
<proteinExistence type="predicted"/>
<evidence type="ECO:0000313" key="2">
    <source>
        <dbReference type="Proteomes" id="UP000552241"/>
    </source>
</evidence>
<dbReference type="Gene3D" id="3.40.50.1000">
    <property type="entry name" value="HAD superfamily/HAD-like"/>
    <property type="match status" value="1"/>
</dbReference>
<dbReference type="InterPro" id="IPR023214">
    <property type="entry name" value="HAD_sf"/>
</dbReference>
<comment type="caution">
    <text evidence="1">The sequence shown here is derived from an EMBL/GenBank/DDBJ whole genome shotgun (WGS) entry which is preliminary data.</text>
</comment>
<sequence length="140" mass="16168">MKSYIIAVDFDGTIVEDAYPKIGKPMLFAFDSLKQLQAQGHRLVLWTYRHGKALEEAVTFCRENGIEFYAVNSSFEEENFDKTTQSRKIHADMFIDDRNLGGFPGWGEVVQIIEKRIEFSLGEHGKVKERKKKKRGFFGL</sequence>
<gene>
    <name evidence="1" type="ORF">HU137_06200</name>
</gene>
<dbReference type="InterPro" id="IPR016769">
    <property type="entry name" value="Phage_SP01_Orf1"/>
</dbReference>
<dbReference type="RefSeq" id="WP_182042918.1">
    <property type="nucleotide sequence ID" value="NZ_JACDZE010000001.1"/>
</dbReference>
<keyword evidence="2" id="KW-1185">Reference proteome</keyword>